<feature type="domain" description="Alpha/beta hydrolase fold-3" evidence="2">
    <location>
        <begin position="79"/>
        <end position="264"/>
    </location>
</feature>
<dbReference type="PANTHER" id="PTHR48081">
    <property type="entry name" value="AB HYDROLASE SUPERFAMILY PROTEIN C4A8.06C"/>
    <property type="match status" value="1"/>
</dbReference>
<dbReference type="Pfam" id="PF07859">
    <property type="entry name" value="Abhydrolase_3"/>
    <property type="match status" value="1"/>
</dbReference>
<dbReference type="Proteomes" id="UP000649573">
    <property type="component" value="Unassembled WGS sequence"/>
</dbReference>
<accession>A0ABQ2UJ87</accession>
<dbReference type="Gene3D" id="3.40.50.1820">
    <property type="entry name" value="alpha/beta hydrolase"/>
    <property type="match status" value="1"/>
</dbReference>
<name>A0ABQ2UJ87_9PSEU</name>
<protein>
    <recommendedName>
        <fullName evidence="2">Alpha/beta hydrolase fold-3 domain-containing protein</fullName>
    </recommendedName>
</protein>
<dbReference type="EMBL" id="BMRE01000009">
    <property type="protein sequence ID" value="GGU33926.1"/>
    <property type="molecule type" value="Genomic_DNA"/>
</dbReference>
<sequence length="287" mass="31463">MSRTGANVCGMKIVDEDCLTETLEFTSTFQAVEKPLEVLRRNRLGGDTPPVRLPQGQDRTVAGVRVRVFTPDHVEGVYLHVHGGGWSFGSADGQDERLWRLAREARLAVMSVDYRLAPEHPFPAGPEDCEAVARWLAEHAEEEFGTSRVLIGGESAGAHLSVLTLLRVPGVFRAANLVFGGYDLSAPKTERLQRTYELFTPGMTAEQRRDPAVSPLYADLTGVPPARIVVGAEDPLLDDSLNLAERWAAPVRLGVVAGAMHGFTLHALTITEREVRREREFLAGSGW</sequence>
<organism evidence="3 4">
    <name type="scientific">Lentzea flava</name>
    <dbReference type="NCBI Taxonomy" id="103732"/>
    <lineage>
        <taxon>Bacteria</taxon>
        <taxon>Bacillati</taxon>
        <taxon>Actinomycetota</taxon>
        <taxon>Actinomycetes</taxon>
        <taxon>Pseudonocardiales</taxon>
        <taxon>Pseudonocardiaceae</taxon>
        <taxon>Lentzea</taxon>
    </lineage>
</organism>
<keyword evidence="4" id="KW-1185">Reference proteome</keyword>
<gene>
    <name evidence="3" type="ORF">GCM10010178_27650</name>
</gene>
<evidence type="ECO:0000313" key="3">
    <source>
        <dbReference type="EMBL" id="GGU33926.1"/>
    </source>
</evidence>
<evidence type="ECO:0000313" key="4">
    <source>
        <dbReference type="Proteomes" id="UP000649573"/>
    </source>
</evidence>
<evidence type="ECO:0000259" key="2">
    <source>
        <dbReference type="Pfam" id="PF07859"/>
    </source>
</evidence>
<dbReference type="InterPro" id="IPR029058">
    <property type="entry name" value="AB_hydrolase_fold"/>
</dbReference>
<comment type="caution">
    <text evidence="3">The sequence shown here is derived from an EMBL/GenBank/DDBJ whole genome shotgun (WGS) entry which is preliminary data.</text>
</comment>
<evidence type="ECO:0000256" key="1">
    <source>
        <dbReference type="ARBA" id="ARBA00022801"/>
    </source>
</evidence>
<proteinExistence type="predicted"/>
<keyword evidence="1" id="KW-0378">Hydrolase</keyword>
<reference evidence="4" key="1">
    <citation type="journal article" date="2019" name="Int. J. Syst. Evol. Microbiol.">
        <title>The Global Catalogue of Microorganisms (GCM) 10K type strain sequencing project: providing services to taxonomists for standard genome sequencing and annotation.</title>
        <authorList>
            <consortium name="The Broad Institute Genomics Platform"/>
            <consortium name="The Broad Institute Genome Sequencing Center for Infectious Disease"/>
            <person name="Wu L."/>
            <person name="Ma J."/>
        </authorList>
    </citation>
    <scope>NUCLEOTIDE SEQUENCE [LARGE SCALE GENOMIC DNA]</scope>
    <source>
        <strain evidence="4">JCM 3296</strain>
    </source>
</reference>
<dbReference type="InterPro" id="IPR050300">
    <property type="entry name" value="GDXG_lipolytic_enzyme"/>
</dbReference>
<dbReference type="RefSeq" id="WP_229812534.1">
    <property type="nucleotide sequence ID" value="NZ_BMRE01000009.1"/>
</dbReference>
<dbReference type="PANTHER" id="PTHR48081:SF8">
    <property type="entry name" value="ALPHA_BETA HYDROLASE FOLD-3 DOMAIN-CONTAINING PROTEIN-RELATED"/>
    <property type="match status" value="1"/>
</dbReference>
<dbReference type="InterPro" id="IPR013094">
    <property type="entry name" value="AB_hydrolase_3"/>
</dbReference>
<dbReference type="SUPFAM" id="SSF53474">
    <property type="entry name" value="alpha/beta-Hydrolases"/>
    <property type="match status" value="1"/>
</dbReference>